<proteinExistence type="predicted"/>
<evidence type="ECO:0000259" key="1">
    <source>
        <dbReference type="Pfam" id="PF18480"/>
    </source>
</evidence>
<evidence type="ECO:0000313" key="2">
    <source>
        <dbReference type="EMBL" id="VAX15820.1"/>
    </source>
</evidence>
<accession>A0A3B1BYP5</accession>
<reference evidence="2" key="1">
    <citation type="submission" date="2018-06" db="EMBL/GenBank/DDBJ databases">
        <authorList>
            <person name="Zhirakovskaya E."/>
        </authorList>
    </citation>
    <scope>NUCLEOTIDE SEQUENCE</scope>
</reference>
<dbReference type="Pfam" id="PF18480">
    <property type="entry name" value="DUF5615"/>
    <property type="match status" value="1"/>
</dbReference>
<sequence>MIILADENIEWQIIERLRNAGHKVISISEEHAGIVDGAVLEIANNEKALLLTADRDFGELVYRQKQVSSGVLLVRLAGLPNPEKAELILSVITTHEKELSQAFTVVTPKMIRVRKK</sequence>
<organism evidence="2">
    <name type="scientific">hydrothermal vent metagenome</name>
    <dbReference type="NCBI Taxonomy" id="652676"/>
    <lineage>
        <taxon>unclassified sequences</taxon>
        <taxon>metagenomes</taxon>
        <taxon>ecological metagenomes</taxon>
    </lineage>
</organism>
<protein>
    <recommendedName>
        <fullName evidence="1">DUF5615 domain-containing protein</fullName>
    </recommendedName>
</protein>
<gene>
    <name evidence="2" type="ORF">MNBD_NITROSPINAE03-549</name>
</gene>
<dbReference type="AlphaFoldDB" id="A0A3B1BYP5"/>
<feature type="domain" description="DUF5615" evidence="1">
    <location>
        <begin position="1"/>
        <end position="108"/>
    </location>
</feature>
<dbReference type="EMBL" id="UOGB01000034">
    <property type="protein sequence ID" value="VAX15820.1"/>
    <property type="molecule type" value="Genomic_DNA"/>
</dbReference>
<dbReference type="InterPro" id="IPR041049">
    <property type="entry name" value="DUF5615"/>
</dbReference>
<name>A0A3B1BYP5_9ZZZZ</name>